<dbReference type="CDD" id="cd21037">
    <property type="entry name" value="MLKL_NTD"/>
    <property type="match status" value="1"/>
</dbReference>
<feature type="compositionally biased region" description="Gly residues" evidence="1">
    <location>
        <begin position="250"/>
        <end position="272"/>
    </location>
</feature>
<keyword evidence="3" id="KW-1185">Reference proteome</keyword>
<proteinExistence type="predicted"/>
<feature type="region of interest" description="Disordered" evidence="1">
    <location>
        <begin position="16"/>
        <end position="44"/>
    </location>
</feature>
<evidence type="ECO:0000313" key="2">
    <source>
        <dbReference type="EMBL" id="KAJ7041128.1"/>
    </source>
</evidence>
<organism evidence="2 3">
    <name type="scientific">Mycena alexandri</name>
    <dbReference type="NCBI Taxonomy" id="1745969"/>
    <lineage>
        <taxon>Eukaryota</taxon>
        <taxon>Fungi</taxon>
        <taxon>Dikarya</taxon>
        <taxon>Basidiomycota</taxon>
        <taxon>Agaricomycotina</taxon>
        <taxon>Agaricomycetes</taxon>
        <taxon>Agaricomycetidae</taxon>
        <taxon>Agaricales</taxon>
        <taxon>Marasmiineae</taxon>
        <taxon>Mycenaceae</taxon>
        <taxon>Mycena</taxon>
    </lineage>
</organism>
<dbReference type="AlphaFoldDB" id="A0AAD6T831"/>
<dbReference type="Proteomes" id="UP001218188">
    <property type="component" value="Unassembled WGS sequence"/>
</dbReference>
<comment type="caution">
    <text evidence="2">The sequence shown here is derived from an EMBL/GenBank/DDBJ whole genome shotgun (WGS) entry which is preliminary data.</text>
</comment>
<dbReference type="EMBL" id="JARJCM010000018">
    <property type="protein sequence ID" value="KAJ7041128.1"/>
    <property type="molecule type" value="Genomic_DNA"/>
</dbReference>
<feature type="non-terminal residue" evidence="2">
    <location>
        <position position="1"/>
    </location>
</feature>
<evidence type="ECO:0000313" key="3">
    <source>
        <dbReference type="Proteomes" id="UP001218188"/>
    </source>
</evidence>
<evidence type="ECO:0000256" key="1">
    <source>
        <dbReference type="SAM" id="MobiDB-lite"/>
    </source>
</evidence>
<gene>
    <name evidence="2" type="ORF">C8F04DRAFT_1080304</name>
</gene>
<reference evidence="2" key="1">
    <citation type="submission" date="2023-03" db="EMBL/GenBank/DDBJ databases">
        <title>Massive genome expansion in bonnet fungi (Mycena s.s.) driven by repeated elements and novel gene families across ecological guilds.</title>
        <authorList>
            <consortium name="Lawrence Berkeley National Laboratory"/>
            <person name="Harder C.B."/>
            <person name="Miyauchi S."/>
            <person name="Viragh M."/>
            <person name="Kuo A."/>
            <person name="Thoen E."/>
            <person name="Andreopoulos B."/>
            <person name="Lu D."/>
            <person name="Skrede I."/>
            <person name="Drula E."/>
            <person name="Henrissat B."/>
            <person name="Morin E."/>
            <person name="Kohler A."/>
            <person name="Barry K."/>
            <person name="LaButti K."/>
            <person name="Morin E."/>
            <person name="Salamov A."/>
            <person name="Lipzen A."/>
            <person name="Mereny Z."/>
            <person name="Hegedus B."/>
            <person name="Baldrian P."/>
            <person name="Stursova M."/>
            <person name="Weitz H."/>
            <person name="Taylor A."/>
            <person name="Grigoriev I.V."/>
            <person name="Nagy L.G."/>
            <person name="Martin F."/>
            <person name="Kauserud H."/>
        </authorList>
    </citation>
    <scope>NUCLEOTIDE SEQUENCE</scope>
    <source>
        <strain evidence="2">CBHHK200</strain>
    </source>
</reference>
<protein>
    <submittedName>
        <fullName evidence="2">Uncharacterized protein</fullName>
    </submittedName>
</protein>
<feature type="compositionally biased region" description="Gly residues" evidence="1">
    <location>
        <begin position="213"/>
        <end position="232"/>
    </location>
</feature>
<feature type="region of interest" description="Disordered" evidence="1">
    <location>
        <begin position="213"/>
        <end position="236"/>
    </location>
</feature>
<sequence length="289" mass="30569">RFMSLRRLFRRFPCSRKTRTKSPAGSNENPSCVSDGARKSKRKNYEPIPTAAAATARNTLKFALQTLSVASTHIPLGSVVSAAIEPLLVIIDRVEQTSSNARGLLELAMRIDLLAPIVSEMVKNPRGITFIQGLHRELQSITEDLEIARSQGKLHQFFNSVHNASSLQKHNITLSQLIAESTLVTVHEVLKSVHGIERQLDVASTFELGDITGGLGGPGSSGSRIGGQGGEGEGPEIEMDTEYRWKLGNISGGTGGPGGSGVEVGGQGGVGKGPVISISCHSNVGRGSP</sequence>
<feature type="region of interest" description="Disordered" evidence="1">
    <location>
        <begin position="249"/>
        <end position="289"/>
    </location>
</feature>
<feature type="compositionally biased region" description="Polar residues" evidence="1">
    <location>
        <begin position="21"/>
        <end position="32"/>
    </location>
</feature>
<name>A0AAD6T831_9AGAR</name>
<dbReference type="InterPro" id="IPR059179">
    <property type="entry name" value="MLKL-like_MCAfunc"/>
</dbReference>
<accession>A0AAD6T831</accession>